<evidence type="ECO:0000313" key="2">
    <source>
        <dbReference type="EMBL" id="KAG0014433.1"/>
    </source>
</evidence>
<accession>A0A9P6MVN5</accession>
<gene>
    <name evidence="2" type="ORF">BGZ80_010442</name>
</gene>
<evidence type="ECO:0000313" key="3">
    <source>
        <dbReference type="Proteomes" id="UP000703661"/>
    </source>
</evidence>
<name>A0A9P6MVN5_9FUNG</name>
<organism evidence="2 3">
    <name type="scientific">Entomortierella chlamydospora</name>
    <dbReference type="NCBI Taxonomy" id="101097"/>
    <lineage>
        <taxon>Eukaryota</taxon>
        <taxon>Fungi</taxon>
        <taxon>Fungi incertae sedis</taxon>
        <taxon>Mucoromycota</taxon>
        <taxon>Mortierellomycotina</taxon>
        <taxon>Mortierellomycetes</taxon>
        <taxon>Mortierellales</taxon>
        <taxon>Mortierellaceae</taxon>
        <taxon>Entomortierella</taxon>
    </lineage>
</organism>
<feature type="region of interest" description="Disordered" evidence="1">
    <location>
        <begin position="1"/>
        <end position="23"/>
    </location>
</feature>
<comment type="caution">
    <text evidence="2">The sequence shown here is derived from an EMBL/GenBank/DDBJ whole genome shotgun (WGS) entry which is preliminary data.</text>
</comment>
<feature type="compositionally biased region" description="Basic and acidic residues" evidence="1">
    <location>
        <begin position="1"/>
        <end position="14"/>
    </location>
</feature>
<dbReference type="EMBL" id="JAAAID010000727">
    <property type="protein sequence ID" value="KAG0014433.1"/>
    <property type="molecule type" value="Genomic_DNA"/>
</dbReference>
<dbReference type="AlphaFoldDB" id="A0A9P6MVN5"/>
<protein>
    <submittedName>
        <fullName evidence="2">Uncharacterized protein</fullName>
    </submittedName>
</protein>
<reference evidence="2" key="1">
    <citation type="journal article" date="2020" name="Fungal Divers.">
        <title>Resolving the Mortierellaceae phylogeny through synthesis of multi-gene phylogenetics and phylogenomics.</title>
        <authorList>
            <person name="Vandepol N."/>
            <person name="Liber J."/>
            <person name="Desiro A."/>
            <person name="Na H."/>
            <person name="Kennedy M."/>
            <person name="Barry K."/>
            <person name="Grigoriev I.V."/>
            <person name="Miller A.N."/>
            <person name="O'Donnell K."/>
            <person name="Stajich J.E."/>
            <person name="Bonito G."/>
        </authorList>
    </citation>
    <scope>NUCLEOTIDE SEQUENCE</scope>
    <source>
        <strain evidence="2">NRRL 2769</strain>
    </source>
</reference>
<evidence type="ECO:0000256" key="1">
    <source>
        <dbReference type="SAM" id="MobiDB-lite"/>
    </source>
</evidence>
<keyword evidence="3" id="KW-1185">Reference proteome</keyword>
<sequence>MKRVNSEDVPKEGQVDSGAGSSILSMDGCAIRLNFKKLELILETQSLKQVQVMGLDQDGDTSGEFYQNNSEEYLNAVRELAHPPEFPVGHRNWESLKLLNVA</sequence>
<proteinExistence type="predicted"/>
<dbReference type="Proteomes" id="UP000703661">
    <property type="component" value="Unassembled WGS sequence"/>
</dbReference>